<reference evidence="1" key="1">
    <citation type="submission" date="2019-08" db="EMBL/GenBank/DDBJ databases">
        <authorList>
            <person name="Liu F."/>
        </authorList>
    </citation>
    <scope>NUCLEOTIDE SEQUENCE [LARGE SCALE GENOMIC DNA]</scope>
    <source>
        <strain evidence="1">PA1801</strain>
        <tissue evidence="1">Leaf</tissue>
    </source>
</reference>
<dbReference type="EMBL" id="SMMG02000005">
    <property type="protein sequence ID" value="KAA3474744.1"/>
    <property type="molecule type" value="Genomic_DNA"/>
</dbReference>
<name>A0A5B6W0J7_9ROSI</name>
<accession>A0A5B6W0J7</accession>
<dbReference type="Proteomes" id="UP000325315">
    <property type="component" value="Unassembled WGS sequence"/>
</dbReference>
<comment type="caution">
    <text evidence="1">The sequence shown here is derived from an EMBL/GenBank/DDBJ whole genome shotgun (WGS) entry which is preliminary data.</text>
</comment>
<sequence>MIVGCLPCGTLSSGNAELSSKKLLPSVSKEYPKSSDCLPFIQSAKFKGQSGGISSDMRQFLRLRGIKDLHHWYKCSAENNEHQLKRHRGQWEGHILVLVHFFVEFSFTLAFFACEGVAT</sequence>
<evidence type="ECO:0000313" key="1">
    <source>
        <dbReference type="EMBL" id="KAA3474744.1"/>
    </source>
</evidence>
<evidence type="ECO:0000313" key="2">
    <source>
        <dbReference type="Proteomes" id="UP000325315"/>
    </source>
</evidence>
<organism evidence="1 2">
    <name type="scientific">Gossypium australe</name>
    <dbReference type="NCBI Taxonomy" id="47621"/>
    <lineage>
        <taxon>Eukaryota</taxon>
        <taxon>Viridiplantae</taxon>
        <taxon>Streptophyta</taxon>
        <taxon>Embryophyta</taxon>
        <taxon>Tracheophyta</taxon>
        <taxon>Spermatophyta</taxon>
        <taxon>Magnoliopsida</taxon>
        <taxon>eudicotyledons</taxon>
        <taxon>Gunneridae</taxon>
        <taxon>Pentapetalae</taxon>
        <taxon>rosids</taxon>
        <taxon>malvids</taxon>
        <taxon>Malvales</taxon>
        <taxon>Malvaceae</taxon>
        <taxon>Malvoideae</taxon>
        <taxon>Gossypium</taxon>
    </lineage>
</organism>
<dbReference type="AlphaFoldDB" id="A0A5B6W0J7"/>
<proteinExistence type="predicted"/>
<gene>
    <name evidence="1" type="ORF">EPI10_025005</name>
</gene>
<keyword evidence="2" id="KW-1185">Reference proteome</keyword>
<protein>
    <submittedName>
        <fullName evidence="1">Uncharacterized protein</fullName>
    </submittedName>
</protein>